<name>A0A2S0MIQ5_9BURK</name>
<dbReference type="KEGG" id="otk:C6570_17185"/>
<dbReference type="AlphaFoldDB" id="A0A2S0MIQ5"/>
<evidence type="ECO:0000256" key="4">
    <source>
        <dbReference type="PROSITE-ProRule" id="PRU00335"/>
    </source>
</evidence>
<dbReference type="EMBL" id="CP027666">
    <property type="protein sequence ID" value="AVO35760.1"/>
    <property type="molecule type" value="Genomic_DNA"/>
</dbReference>
<reference evidence="6 7" key="1">
    <citation type="submission" date="2018-03" db="EMBL/GenBank/DDBJ databases">
        <title>Genome sequencing of Ottowia sp.</title>
        <authorList>
            <person name="Kim S.-J."/>
            <person name="Heo J."/>
            <person name="Kwon S.-W."/>
        </authorList>
    </citation>
    <scope>NUCLEOTIDE SEQUENCE [LARGE SCALE GENOMIC DNA]</scope>
    <source>
        <strain evidence="6 7">KADR8-3</strain>
    </source>
</reference>
<dbReference type="InterPro" id="IPR054156">
    <property type="entry name" value="YxaF_TetR_C"/>
</dbReference>
<dbReference type="PROSITE" id="PS50977">
    <property type="entry name" value="HTH_TETR_2"/>
    <property type="match status" value="1"/>
</dbReference>
<protein>
    <submittedName>
        <fullName evidence="6">TetR/AcrR family transcriptional regulator</fullName>
    </submittedName>
</protein>
<dbReference type="PANTHER" id="PTHR47506">
    <property type="entry name" value="TRANSCRIPTIONAL REGULATORY PROTEIN"/>
    <property type="match status" value="1"/>
</dbReference>
<dbReference type="GO" id="GO:0003677">
    <property type="term" value="F:DNA binding"/>
    <property type="evidence" value="ECO:0007669"/>
    <property type="project" value="UniProtKB-UniRule"/>
</dbReference>
<feature type="domain" description="HTH tetR-type" evidence="5">
    <location>
        <begin position="3"/>
        <end position="63"/>
    </location>
</feature>
<sequence length="198" mass="20623">MRGQVRHKMVQGASRVLARRGLHATAFSEVLAVTGASRGSIYHHFPGGKAELIEAVLEDYGGRTDDALQALHGQPLLSVVRGALALWRARLVEEDCGAGCPVAAVALAADSPRLESDCRAIFDDWIATLSGALFAGGLRSSDGAKALATLVMASMEGGTVLARAQGSIEPYDVMARQVLAYAEHAVAANAATTGRRAA</sequence>
<dbReference type="Pfam" id="PF00440">
    <property type="entry name" value="TetR_N"/>
    <property type="match status" value="1"/>
</dbReference>
<dbReference type="OrthoDB" id="9809772at2"/>
<accession>A0A2S0MIQ5</accession>
<evidence type="ECO:0000256" key="3">
    <source>
        <dbReference type="ARBA" id="ARBA00023163"/>
    </source>
</evidence>
<evidence type="ECO:0000313" key="6">
    <source>
        <dbReference type="EMBL" id="AVO35760.1"/>
    </source>
</evidence>
<keyword evidence="1" id="KW-0805">Transcription regulation</keyword>
<dbReference type="InterPro" id="IPR009057">
    <property type="entry name" value="Homeodomain-like_sf"/>
</dbReference>
<dbReference type="InterPro" id="IPR001647">
    <property type="entry name" value="HTH_TetR"/>
</dbReference>
<proteinExistence type="predicted"/>
<keyword evidence="2 4" id="KW-0238">DNA-binding</keyword>
<gene>
    <name evidence="6" type="ORF">C6570_17185</name>
</gene>
<dbReference type="InterPro" id="IPR036271">
    <property type="entry name" value="Tet_transcr_reg_TetR-rel_C_sf"/>
</dbReference>
<dbReference type="Proteomes" id="UP000239709">
    <property type="component" value="Chromosome"/>
</dbReference>
<dbReference type="Gene3D" id="1.10.357.10">
    <property type="entry name" value="Tetracycline Repressor, domain 2"/>
    <property type="match status" value="1"/>
</dbReference>
<dbReference type="SUPFAM" id="SSF48498">
    <property type="entry name" value="Tetracyclin repressor-like, C-terminal domain"/>
    <property type="match status" value="1"/>
</dbReference>
<evidence type="ECO:0000313" key="7">
    <source>
        <dbReference type="Proteomes" id="UP000239709"/>
    </source>
</evidence>
<dbReference type="PANTHER" id="PTHR47506:SF3">
    <property type="entry name" value="HTH-TYPE TRANSCRIPTIONAL REGULATOR LMRA"/>
    <property type="match status" value="1"/>
</dbReference>
<dbReference type="Pfam" id="PF21993">
    <property type="entry name" value="TetR_C_13_2"/>
    <property type="match status" value="1"/>
</dbReference>
<evidence type="ECO:0000259" key="5">
    <source>
        <dbReference type="PROSITE" id="PS50977"/>
    </source>
</evidence>
<evidence type="ECO:0000256" key="2">
    <source>
        <dbReference type="ARBA" id="ARBA00023125"/>
    </source>
</evidence>
<dbReference type="SUPFAM" id="SSF46689">
    <property type="entry name" value="Homeodomain-like"/>
    <property type="match status" value="1"/>
</dbReference>
<keyword evidence="7" id="KW-1185">Reference proteome</keyword>
<keyword evidence="3" id="KW-0804">Transcription</keyword>
<feature type="DNA-binding region" description="H-T-H motif" evidence="4">
    <location>
        <begin position="26"/>
        <end position="45"/>
    </location>
</feature>
<organism evidence="6 7">
    <name type="scientific">Ottowia oryzae</name>
    <dbReference type="NCBI Taxonomy" id="2109914"/>
    <lineage>
        <taxon>Bacteria</taxon>
        <taxon>Pseudomonadati</taxon>
        <taxon>Pseudomonadota</taxon>
        <taxon>Betaproteobacteria</taxon>
        <taxon>Burkholderiales</taxon>
        <taxon>Comamonadaceae</taxon>
        <taxon>Ottowia</taxon>
    </lineage>
</organism>
<evidence type="ECO:0000256" key="1">
    <source>
        <dbReference type="ARBA" id="ARBA00023015"/>
    </source>
</evidence>